<evidence type="ECO:0000259" key="1">
    <source>
        <dbReference type="Pfam" id="PF04073"/>
    </source>
</evidence>
<dbReference type="EMBL" id="MGAQ01000020">
    <property type="protein sequence ID" value="OGK50218.1"/>
    <property type="molecule type" value="Genomic_DNA"/>
</dbReference>
<proteinExistence type="predicted"/>
<dbReference type="SUPFAM" id="SSF55826">
    <property type="entry name" value="YbaK/ProRS associated domain"/>
    <property type="match status" value="1"/>
</dbReference>
<protein>
    <recommendedName>
        <fullName evidence="1">YbaK/aminoacyl-tRNA synthetase-associated domain-containing protein</fullName>
    </recommendedName>
</protein>
<dbReference type="Proteomes" id="UP000178558">
    <property type="component" value="Unassembled WGS sequence"/>
</dbReference>
<dbReference type="AlphaFoldDB" id="A0A1F7J3M7"/>
<dbReference type="CDD" id="cd04332">
    <property type="entry name" value="YbaK_like"/>
    <property type="match status" value="1"/>
</dbReference>
<evidence type="ECO:0000313" key="3">
    <source>
        <dbReference type="Proteomes" id="UP000178558"/>
    </source>
</evidence>
<dbReference type="Gene3D" id="3.90.960.10">
    <property type="entry name" value="YbaK/aminoacyl-tRNA synthetase-associated domain"/>
    <property type="match status" value="1"/>
</dbReference>
<organism evidence="2 3">
    <name type="scientific">Candidatus Roizmanbacteria bacterium RIFCSPLOWO2_01_FULL_40_42</name>
    <dbReference type="NCBI Taxonomy" id="1802066"/>
    <lineage>
        <taxon>Bacteria</taxon>
        <taxon>Candidatus Roizmaniibacteriota</taxon>
    </lineage>
</organism>
<accession>A0A1F7J3M7</accession>
<evidence type="ECO:0000313" key="2">
    <source>
        <dbReference type="EMBL" id="OGK50218.1"/>
    </source>
</evidence>
<comment type="caution">
    <text evidence="2">The sequence shown here is derived from an EMBL/GenBank/DDBJ whole genome shotgun (WGS) entry which is preliminary data.</text>
</comment>
<feature type="domain" description="YbaK/aminoacyl-tRNA synthetase-associated" evidence="1">
    <location>
        <begin position="31"/>
        <end position="147"/>
    </location>
</feature>
<dbReference type="InterPro" id="IPR007214">
    <property type="entry name" value="YbaK/aa-tRNA-synth-assoc-dom"/>
</dbReference>
<dbReference type="InterPro" id="IPR036754">
    <property type="entry name" value="YbaK/aa-tRNA-synt-asso_dom_sf"/>
</dbReference>
<dbReference type="PANTHER" id="PTHR30411:SF1">
    <property type="entry name" value="CYTOPLASMIC PROTEIN"/>
    <property type="match status" value="1"/>
</dbReference>
<dbReference type="GO" id="GO:0002161">
    <property type="term" value="F:aminoacyl-tRNA deacylase activity"/>
    <property type="evidence" value="ECO:0007669"/>
    <property type="project" value="InterPro"/>
</dbReference>
<reference evidence="2 3" key="1">
    <citation type="journal article" date="2016" name="Nat. Commun.">
        <title>Thousands of microbial genomes shed light on interconnected biogeochemical processes in an aquifer system.</title>
        <authorList>
            <person name="Anantharaman K."/>
            <person name="Brown C.T."/>
            <person name="Hug L.A."/>
            <person name="Sharon I."/>
            <person name="Castelle C.J."/>
            <person name="Probst A.J."/>
            <person name="Thomas B.C."/>
            <person name="Singh A."/>
            <person name="Wilkins M.J."/>
            <person name="Karaoz U."/>
            <person name="Brodie E.L."/>
            <person name="Williams K.H."/>
            <person name="Hubbard S.S."/>
            <person name="Banfield J.F."/>
        </authorList>
    </citation>
    <scope>NUCLEOTIDE SEQUENCE [LARGE SCALE GENOMIC DNA]</scope>
</reference>
<sequence length="158" mass="17754">MLRQKTQMKSFDYLKDKGIQFEAVYLKEVPRTAQDVERLFGCPLEQVLKTLLFIGEKNPILTVLSGDKKVSLKKLENLTGQKVLRMAKPNEVKELTGYPVGGVCPFAIDNDTIQKVIDEKVFTLENVNIGSGKAEIGIELASEDLKRIWDGKILNISE</sequence>
<gene>
    <name evidence="2" type="ORF">A3B50_00345</name>
</gene>
<name>A0A1F7J3M7_9BACT</name>
<dbReference type="Pfam" id="PF04073">
    <property type="entry name" value="tRNA_edit"/>
    <property type="match status" value="1"/>
</dbReference>
<dbReference type="PANTHER" id="PTHR30411">
    <property type="entry name" value="CYTOPLASMIC PROTEIN"/>
    <property type="match status" value="1"/>
</dbReference>